<dbReference type="NCBIfam" id="TIGR01367">
    <property type="entry name" value="pyrE_Therm"/>
    <property type="match status" value="1"/>
</dbReference>
<name>D5EGN0_AMICL</name>
<dbReference type="Proteomes" id="UP000002366">
    <property type="component" value="Chromosome"/>
</dbReference>
<comment type="pathway">
    <text evidence="1 7">Pyrimidine metabolism; UMP biosynthesis via de novo pathway; UMP from orotate: step 1/2.</text>
</comment>
<dbReference type="InterPro" id="IPR023031">
    <property type="entry name" value="OPRT"/>
</dbReference>
<gene>
    <name evidence="7" type="primary">pyrE</name>
    <name evidence="9" type="ordered locus">Amico_1596</name>
</gene>
<evidence type="ECO:0000313" key="9">
    <source>
        <dbReference type="EMBL" id="ADE57712.1"/>
    </source>
</evidence>
<feature type="domain" description="Phosphoribosyltransferase" evidence="8">
    <location>
        <begin position="58"/>
        <end position="152"/>
    </location>
</feature>
<dbReference type="PANTHER" id="PTHR19278">
    <property type="entry name" value="OROTATE PHOSPHORIBOSYLTRANSFERASE"/>
    <property type="match status" value="1"/>
</dbReference>
<keyword evidence="6 7" id="KW-0665">Pyrimidine biosynthesis</keyword>
<reference evidence="9 10" key="1">
    <citation type="journal article" date="2010" name="Stand. Genomic Sci.">
        <title>Complete genome sequence of Aminobacterium colombiense type strain (ALA-1).</title>
        <authorList>
            <person name="Chertkov O."/>
            <person name="Sikorski J."/>
            <person name="Brambilla E."/>
            <person name="Lapidus A."/>
            <person name="Copeland A."/>
            <person name="Glavina Del Rio T."/>
            <person name="Nolan M."/>
            <person name="Lucas S."/>
            <person name="Tice H."/>
            <person name="Cheng J.F."/>
            <person name="Han C."/>
            <person name="Detter J.C."/>
            <person name="Bruce D."/>
            <person name="Tapia R."/>
            <person name="Goodwin L."/>
            <person name="Pitluck S."/>
            <person name="Liolios K."/>
            <person name="Ivanova N."/>
            <person name="Mavromatis K."/>
            <person name="Ovchinnikova G."/>
            <person name="Pati A."/>
            <person name="Chen A."/>
            <person name="Palaniappan K."/>
            <person name="Land M."/>
            <person name="Hauser L."/>
            <person name="Chang Y.J."/>
            <person name="Jeffries C.D."/>
            <person name="Spring S."/>
            <person name="Rohde M."/>
            <person name="Goker M."/>
            <person name="Bristow J."/>
            <person name="Eisen J.A."/>
            <person name="Markowitz V."/>
            <person name="Hugenholtz P."/>
            <person name="Kyrpides N.C."/>
            <person name="Klenk H.P."/>
        </authorList>
    </citation>
    <scope>NUCLEOTIDE SEQUENCE [LARGE SCALE GENOMIC DNA]</scope>
    <source>
        <strain evidence="10">DSM 12261 / ALA-1</strain>
    </source>
</reference>
<feature type="binding site" evidence="7">
    <location>
        <position position="121"/>
    </location>
    <ligand>
        <name>orotate</name>
        <dbReference type="ChEBI" id="CHEBI:30839"/>
    </ligand>
</feature>
<dbReference type="HOGENOM" id="CLU_074878_3_0_0"/>
<feature type="binding site" description="in other chain" evidence="7">
    <location>
        <begin position="117"/>
        <end position="125"/>
    </location>
    <ligand>
        <name>5-phospho-alpha-D-ribose 1-diphosphate</name>
        <dbReference type="ChEBI" id="CHEBI:58017"/>
        <note>ligand shared between dimeric partners</note>
    </ligand>
</feature>
<evidence type="ECO:0000256" key="1">
    <source>
        <dbReference type="ARBA" id="ARBA00004889"/>
    </source>
</evidence>
<evidence type="ECO:0000256" key="3">
    <source>
        <dbReference type="ARBA" id="ARBA00022676"/>
    </source>
</evidence>
<dbReference type="CDD" id="cd06223">
    <property type="entry name" value="PRTases_typeI"/>
    <property type="match status" value="1"/>
</dbReference>
<dbReference type="InterPro" id="IPR029057">
    <property type="entry name" value="PRTase-like"/>
</dbReference>
<proteinExistence type="inferred from homology"/>
<dbReference type="STRING" id="572547.Amico_1596"/>
<dbReference type="GO" id="GO:0019856">
    <property type="term" value="P:pyrimidine nucleobase biosynthetic process"/>
    <property type="evidence" value="ECO:0007669"/>
    <property type="project" value="InterPro"/>
</dbReference>
<evidence type="ECO:0000256" key="4">
    <source>
        <dbReference type="ARBA" id="ARBA00022679"/>
    </source>
</evidence>
<evidence type="ECO:0000256" key="7">
    <source>
        <dbReference type="HAMAP-Rule" id="MF_01208"/>
    </source>
</evidence>
<dbReference type="EMBL" id="CP001997">
    <property type="protein sequence ID" value="ADE57712.1"/>
    <property type="molecule type" value="Genomic_DNA"/>
</dbReference>
<dbReference type="PANTHER" id="PTHR19278:SF9">
    <property type="entry name" value="URIDINE 5'-MONOPHOSPHATE SYNTHASE"/>
    <property type="match status" value="1"/>
</dbReference>
<dbReference type="GO" id="GO:0000287">
    <property type="term" value="F:magnesium ion binding"/>
    <property type="evidence" value="ECO:0007669"/>
    <property type="project" value="UniProtKB-UniRule"/>
</dbReference>
<keyword evidence="10" id="KW-1185">Reference proteome</keyword>
<dbReference type="SUPFAM" id="SSF53271">
    <property type="entry name" value="PRTase-like"/>
    <property type="match status" value="1"/>
</dbReference>
<dbReference type="InterPro" id="IPR000836">
    <property type="entry name" value="PRTase_dom"/>
</dbReference>
<dbReference type="GO" id="GO:0004588">
    <property type="term" value="F:orotate phosphoribosyltransferase activity"/>
    <property type="evidence" value="ECO:0007669"/>
    <property type="project" value="UniProtKB-UniRule"/>
</dbReference>
<evidence type="ECO:0000259" key="8">
    <source>
        <dbReference type="Pfam" id="PF00156"/>
    </source>
</evidence>
<dbReference type="HAMAP" id="MF_01208">
    <property type="entry name" value="PyrE"/>
    <property type="match status" value="1"/>
</dbReference>
<dbReference type="RefSeq" id="WP_013048975.1">
    <property type="nucleotide sequence ID" value="NC_014011.1"/>
</dbReference>
<comment type="similarity">
    <text evidence="7">Belongs to the purine/pyrimidine phosphoribosyltransferase family. PyrE subfamily.</text>
</comment>
<evidence type="ECO:0000313" key="10">
    <source>
        <dbReference type="Proteomes" id="UP000002366"/>
    </source>
</evidence>
<evidence type="ECO:0000256" key="2">
    <source>
        <dbReference type="ARBA" id="ARBA00011971"/>
    </source>
</evidence>
<protein>
    <recommendedName>
        <fullName evidence="2 7">Orotate phosphoribosyltransferase</fullName>
        <shortName evidence="7">OPRT</shortName>
        <shortName evidence="7">OPRTase</shortName>
        <ecNumber evidence="2 7">2.4.2.10</ecNumber>
    </recommendedName>
</protein>
<comment type="function">
    <text evidence="7">Catalyzes the transfer of a ribosyl phosphate group from 5-phosphoribose 1-diphosphate to orotate, leading to the formation of orotidine monophosphate (OMP).</text>
</comment>
<sequence>MERGLVEERIQEMMRDSGALLEGHFLLTSGLHSAFYLQCALLLRFPAYAAFAGKEIARLVQKLQPTVVVAPAIGGLIIGHEVARALDIPFIFCEREDGKMRLRRFPFPEKAGVVVVEDVITTGGSVEEVGTLMEEKGAKWLATACIVNRSGGKHILPHDPLSLWNLSFPVYSPEECPMCSKGIPCVKPGSRK</sequence>
<dbReference type="UniPathway" id="UPA00070">
    <property type="reaction ID" value="UER00119"/>
</dbReference>
<keyword evidence="4 7" id="KW-0808">Transferase</keyword>
<accession>D5EGN0</accession>
<evidence type="ECO:0000256" key="6">
    <source>
        <dbReference type="ARBA" id="ARBA00022975"/>
    </source>
</evidence>
<feature type="binding site" evidence="7">
    <location>
        <position position="149"/>
    </location>
    <ligand>
        <name>orotate</name>
        <dbReference type="ChEBI" id="CHEBI:30839"/>
    </ligand>
</feature>
<dbReference type="GO" id="GO:0044205">
    <property type="term" value="P:'de novo' UMP biosynthetic process"/>
    <property type="evidence" value="ECO:0007669"/>
    <property type="project" value="UniProtKB-UniRule"/>
</dbReference>
<evidence type="ECO:0000256" key="5">
    <source>
        <dbReference type="ARBA" id="ARBA00022842"/>
    </source>
</evidence>
<comment type="catalytic activity">
    <reaction evidence="7">
        <text>orotidine 5'-phosphate + diphosphate = orotate + 5-phospho-alpha-D-ribose 1-diphosphate</text>
        <dbReference type="Rhea" id="RHEA:10380"/>
        <dbReference type="ChEBI" id="CHEBI:30839"/>
        <dbReference type="ChEBI" id="CHEBI:33019"/>
        <dbReference type="ChEBI" id="CHEBI:57538"/>
        <dbReference type="ChEBI" id="CHEBI:58017"/>
        <dbReference type="EC" id="2.4.2.10"/>
    </reaction>
</comment>
<dbReference type="KEGG" id="aco:Amico_1596"/>
<dbReference type="InterPro" id="IPR006273">
    <property type="entry name" value="Orotate_PRibTrfase_bac"/>
</dbReference>
<dbReference type="eggNOG" id="COG0461">
    <property type="taxonomic scope" value="Bacteria"/>
</dbReference>
<dbReference type="AlphaFoldDB" id="D5EGN0"/>
<organism evidence="9 10">
    <name type="scientific">Aminobacterium colombiense (strain DSM 12261 / ALA-1)</name>
    <dbReference type="NCBI Taxonomy" id="572547"/>
    <lineage>
        <taxon>Bacteria</taxon>
        <taxon>Thermotogati</taxon>
        <taxon>Synergistota</taxon>
        <taxon>Synergistia</taxon>
        <taxon>Synergistales</taxon>
        <taxon>Aminobacteriaceae</taxon>
        <taxon>Aminobacterium</taxon>
    </lineage>
</organism>
<keyword evidence="3 7" id="KW-0328">Glycosyltransferase</keyword>
<comment type="cofactor">
    <cofactor evidence="7">
        <name>Mg(2+)</name>
        <dbReference type="ChEBI" id="CHEBI:18420"/>
    </cofactor>
</comment>
<dbReference type="Gene3D" id="3.40.50.2020">
    <property type="match status" value="1"/>
</dbReference>
<dbReference type="OrthoDB" id="9783570at2"/>
<comment type="subunit">
    <text evidence="7">Homodimer.</text>
</comment>
<keyword evidence="5 7" id="KW-0460">Magnesium</keyword>
<dbReference type="EC" id="2.4.2.10" evidence="2 7"/>
<comment type="caution">
    <text evidence="7">Lacks conserved residue(s) required for the propagation of feature annotation.</text>
</comment>
<dbReference type="Pfam" id="PF00156">
    <property type="entry name" value="Pribosyltran"/>
    <property type="match status" value="1"/>
</dbReference>